<reference evidence="1 2" key="1">
    <citation type="journal article" date="2019" name="Nat. Med.">
        <title>A library of human gut bacterial isolates paired with longitudinal multiomics data enables mechanistic microbiome research.</title>
        <authorList>
            <person name="Poyet M."/>
            <person name="Groussin M."/>
            <person name="Gibbons S.M."/>
            <person name="Avila-Pacheco J."/>
            <person name="Jiang X."/>
            <person name="Kearney S.M."/>
            <person name="Perrotta A.R."/>
            <person name="Berdy B."/>
            <person name="Zhao S."/>
            <person name="Lieberman T.D."/>
            <person name="Swanson P.K."/>
            <person name="Smith M."/>
            <person name="Roesemann S."/>
            <person name="Alexander J.E."/>
            <person name="Rich S.A."/>
            <person name="Livny J."/>
            <person name="Vlamakis H."/>
            <person name="Clish C."/>
            <person name="Bullock K."/>
            <person name="Deik A."/>
            <person name="Scott J."/>
            <person name="Pierce K.A."/>
            <person name="Xavier R.J."/>
            <person name="Alm E.J."/>
        </authorList>
    </citation>
    <scope>NUCLEOTIDE SEQUENCE [LARGE SCALE GENOMIC DNA]</scope>
    <source>
        <strain evidence="1 2">BIOML-A19</strain>
    </source>
</reference>
<dbReference type="RefSeq" id="WP_151875734.1">
    <property type="nucleotide sequence ID" value="NZ_WCTY01000025.1"/>
</dbReference>
<proteinExistence type="predicted"/>
<dbReference type="Proteomes" id="UP000487221">
    <property type="component" value="Unassembled WGS sequence"/>
</dbReference>
<dbReference type="EMBL" id="WCTY01000025">
    <property type="protein sequence ID" value="KAB4182417.1"/>
    <property type="molecule type" value="Genomic_DNA"/>
</dbReference>
<organism evidence="1 2">
    <name type="scientific">Bacteroides uniformis</name>
    <dbReference type="NCBI Taxonomy" id="820"/>
    <lineage>
        <taxon>Bacteria</taxon>
        <taxon>Pseudomonadati</taxon>
        <taxon>Bacteroidota</taxon>
        <taxon>Bacteroidia</taxon>
        <taxon>Bacteroidales</taxon>
        <taxon>Bacteroidaceae</taxon>
        <taxon>Bacteroides</taxon>
    </lineage>
</organism>
<accession>A0A7J5GXV8</accession>
<dbReference type="AlphaFoldDB" id="A0A7J5GXV8"/>
<name>A0A7J5GXV8_BACUN</name>
<sequence length="90" mass="10538">MIERPGSFTYKRPTGPKNVVMCTSLICRPILYGVAKAITEHISSGERYHHVKKVYSISILYFDIREGEDYLYHRQNNCIGVRTKIYRAKR</sequence>
<protein>
    <submittedName>
        <fullName evidence="1">Uncharacterized protein</fullName>
    </submittedName>
</protein>
<comment type="caution">
    <text evidence="1">The sequence shown here is derived from an EMBL/GenBank/DDBJ whole genome shotgun (WGS) entry which is preliminary data.</text>
</comment>
<gene>
    <name evidence="1" type="ORF">GAQ44_13765</name>
</gene>
<evidence type="ECO:0000313" key="1">
    <source>
        <dbReference type="EMBL" id="KAB4182417.1"/>
    </source>
</evidence>
<evidence type="ECO:0000313" key="2">
    <source>
        <dbReference type="Proteomes" id="UP000487221"/>
    </source>
</evidence>